<accession>A0A1I5GWV2</accession>
<evidence type="ECO:0000256" key="1">
    <source>
        <dbReference type="SAM" id="MobiDB-lite"/>
    </source>
</evidence>
<dbReference type="RefSeq" id="WP_092842374.1">
    <property type="nucleotide sequence ID" value="NZ_FOVP01000042.1"/>
</dbReference>
<dbReference type="Pfam" id="PF02538">
    <property type="entry name" value="Hydantoinase_B"/>
    <property type="match status" value="1"/>
</dbReference>
<sequence>MAIDQVTLDILWARLIATTNDQAAALMRSSFTSIVRDAADLAAGVFDRRGRMIAQAVTGTPGHINSMASGMIHMLNKFPADSLRPGDVIVTNDPWFTASQLNDITIATPVFKNGRCIALFANCCHALDIGGRGLSADSRSVFEEGIQIPIMKLMDQGKPVEPLWDIIKQNVRTPDEVVGDLHCQIVGNEQGAKQLLQFLDEFDLDDIEELSDEIINRSERAMRARIAMLPDGEYPYQLTVDGFDDPLVIKAKLIVDGDHLTVDFTGSPGQVPLGVNVTLNYTTAYTNYGVKCALAGDIPNNEGSFLPLTVTAPEGTLLNAAFPAAVGGRHLVGHFLPSVVMGALADAMPDNVMAPGFDGLWDTHIAGVERGSGRHFSYTWFSAGGTGAMKGKDGMSATAYPSGIAGVPAETIETLAPLVVLQRSLRVDSGGPGESRGGLGQTMEIEVLTDEDYLFSGLYERTKHPAPGLHGGAPGKTGALRTNNGADLKPKITTMLSADTVTILEMPGGGGFGSAYCRDATLVLEDVMDGYVSVEQARTAYGVVIDPETMTLDAALTQKQRKTIS</sequence>
<dbReference type="InterPro" id="IPR045079">
    <property type="entry name" value="Oxoprolinase-like"/>
</dbReference>
<dbReference type="EMBL" id="FOVP01000042">
    <property type="protein sequence ID" value="SFO40534.1"/>
    <property type="molecule type" value="Genomic_DNA"/>
</dbReference>
<evidence type="ECO:0000313" key="3">
    <source>
        <dbReference type="EMBL" id="SFO40534.1"/>
    </source>
</evidence>
<gene>
    <name evidence="3" type="ORF">SAMN04487859_14210</name>
</gene>
<dbReference type="PANTHER" id="PTHR11365">
    <property type="entry name" value="5-OXOPROLINASE RELATED"/>
    <property type="match status" value="1"/>
</dbReference>
<dbReference type="OrthoDB" id="9761586at2"/>
<proteinExistence type="predicted"/>
<organism evidence="3 4">
    <name type="scientific">Roseovarius lutimaris</name>
    <dbReference type="NCBI Taxonomy" id="1005928"/>
    <lineage>
        <taxon>Bacteria</taxon>
        <taxon>Pseudomonadati</taxon>
        <taxon>Pseudomonadota</taxon>
        <taxon>Alphaproteobacteria</taxon>
        <taxon>Rhodobacterales</taxon>
        <taxon>Roseobacteraceae</taxon>
        <taxon>Roseovarius</taxon>
    </lineage>
</organism>
<dbReference type="GO" id="GO:0017168">
    <property type="term" value="F:5-oxoprolinase (ATP-hydrolyzing) activity"/>
    <property type="evidence" value="ECO:0007669"/>
    <property type="project" value="TreeGrafter"/>
</dbReference>
<reference evidence="4" key="1">
    <citation type="submission" date="2016-10" db="EMBL/GenBank/DDBJ databases">
        <authorList>
            <person name="Varghese N."/>
            <person name="Submissions S."/>
        </authorList>
    </citation>
    <scope>NUCLEOTIDE SEQUENCE [LARGE SCALE GENOMIC DNA]</scope>
    <source>
        <strain evidence="4">DSM 28463</strain>
    </source>
</reference>
<protein>
    <submittedName>
        <fullName evidence="3">N-methylhydantoinase B</fullName>
    </submittedName>
</protein>
<feature type="region of interest" description="Disordered" evidence="1">
    <location>
        <begin position="465"/>
        <end position="484"/>
    </location>
</feature>
<dbReference type="Proteomes" id="UP000198599">
    <property type="component" value="Unassembled WGS sequence"/>
</dbReference>
<dbReference type="GO" id="GO:0006749">
    <property type="term" value="P:glutathione metabolic process"/>
    <property type="evidence" value="ECO:0007669"/>
    <property type="project" value="TreeGrafter"/>
</dbReference>
<evidence type="ECO:0000259" key="2">
    <source>
        <dbReference type="Pfam" id="PF02538"/>
    </source>
</evidence>
<dbReference type="STRING" id="1005928.SAMN04487859_14210"/>
<dbReference type="AlphaFoldDB" id="A0A1I5GWV2"/>
<dbReference type="InterPro" id="IPR003692">
    <property type="entry name" value="Hydantoinase_B"/>
</dbReference>
<name>A0A1I5GWV2_9RHOB</name>
<dbReference type="GO" id="GO:0005829">
    <property type="term" value="C:cytosol"/>
    <property type="evidence" value="ECO:0007669"/>
    <property type="project" value="TreeGrafter"/>
</dbReference>
<dbReference type="PANTHER" id="PTHR11365:SF23">
    <property type="entry name" value="HYPOTHETICAL 5-OXOPROLINASE (EUROFUNG)-RELATED"/>
    <property type="match status" value="1"/>
</dbReference>
<keyword evidence="4" id="KW-1185">Reference proteome</keyword>
<feature type="domain" description="Hydantoinase B/oxoprolinase" evidence="2">
    <location>
        <begin position="4"/>
        <end position="514"/>
    </location>
</feature>
<evidence type="ECO:0000313" key="4">
    <source>
        <dbReference type="Proteomes" id="UP000198599"/>
    </source>
</evidence>